<dbReference type="EMBL" id="CP023422">
    <property type="protein sequence ID" value="ATD61944.1"/>
    <property type="molecule type" value="Genomic_DNA"/>
</dbReference>
<keyword evidence="10" id="KW-1185">Reference proteome</keyword>
<evidence type="ECO:0000313" key="10">
    <source>
        <dbReference type="Proteomes" id="UP000218437"/>
    </source>
</evidence>
<evidence type="ECO:0000256" key="3">
    <source>
        <dbReference type="ARBA" id="ARBA00022763"/>
    </source>
</evidence>
<dbReference type="Proteomes" id="UP000218437">
    <property type="component" value="Chromosome"/>
</dbReference>
<dbReference type="GO" id="GO:0106300">
    <property type="term" value="P:protein-DNA covalent cross-linking repair"/>
    <property type="evidence" value="ECO:0007669"/>
    <property type="project" value="InterPro"/>
</dbReference>
<evidence type="ECO:0000313" key="9">
    <source>
        <dbReference type="EMBL" id="ATD61944.1"/>
    </source>
</evidence>
<evidence type="ECO:0000256" key="5">
    <source>
        <dbReference type="ARBA" id="ARBA00023124"/>
    </source>
</evidence>
<organism evidence="9 10">
    <name type="scientific">Janthinobacterium svalbardensis</name>
    <dbReference type="NCBI Taxonomy" id="368607"/>
    <lineage>
        <taxon>Bacteria</taxon>
        <taxon>Pseudomonadati</taxon>
        <taxon>Pseudomonadota</taxon>
        <taxon>Betaproteobacteria</taxon>
        <taxon>Burkholderiales</taxon>
        <taxon>Oxalobacteraceae</taxon>
        <taxon>Janthinobacterium</taxon>
    </lineage>
</organism>
<keyword evidence="5" id="KW-0190">Covalent protein-DNA linkage</keyword>
<proteinExistence type="inferred from homology"/>
<dbReference type="Gene3D" id="3.90.1680.10">
    <property type="entry name" value="SOS response associated peptidase-like"/>
    <property type="match status" value="1"/>
</dbReference>
<keyword evidence="7" id="KW-0456">Lyase</keyword>
<dbReference type="AlphaFoldDB" id="A0A290WYI5"/>
<dbReference type="InterPro" id="IPR036590">
    <property type="entry name" value="SRAP-like"/>
</dbReference>
<dbReference type="PANTHER" id="PTHR13604:SF0">
    <property type="entry name" value="ABASIC SITE PROCESSING PROTEIN HMCES"/>
    <property type="match status" value="1"/>
</dbReference>
<evidence type="ECO:0000256" key="1">
    <source>
        <dbReference type="ARBA" id="ARBA00008136"/>
    </source>
</evidence>
<evidence type="ECO:0000256" key="8">
    <source>
        <dbReference type="RuleBase" id="RU364100"/>
    </source>
</evidence>
<keyword evidence="6" id="KW-0238">DNA-binding</keyword>
<evidence type="ECO:0000256" key="2">
    <source>
        <dbReference type="ARBA" id="ARBA00022670"/>
    </source>
</evidence>
<dbReference type="SUPFAM" id="SSF143081">
    <property type="entry name" value="BB1717-like"/>
    <property type="match status" value="1"/>
</dbReference>
<accession>A0A290WYI5</accession>
<comment type="similarity">
    <text evidence="1 8">Belongs to the SOS response-associated peptidase family.</text>
</comment>
<protein>
    <recommendedName>
        <fullName evidence="8">Abasic site processing protein</fullName>
        <ecNumber evidence="8">3.4.-.-</ecNumber>
    </recommendedName>
</protein>
<dbReference type="GO" id="GO:0003697">
    <property type="term" value="F:single-stranded DNA binding"/>
    <property type="evidence" value="ECO:0007669"/>
    <property type="project" value="InterPro"/>
</dbReference>
<keyword evidence="3" id="KW-0227">DNA damage</keyword>
<dbReference type="PANTHER" id="PTHR13604">
    <property type="entry name" value="DC12-RELATED"/>
    <property type="match status" value="1"/>
</dbReference>
<dbReference type="InterPro" id="IPR003738">
    <property type="entry name" value="SRAP"/>
</dbReference>
<evidence type="ECO:0000256" key="4">
    <source>
        <dbReference type="ARBA" id="ARBA00022801"/>
    </source>
</evidence>
<dbReference type="EC" id="3.4.-.-" evidence="8"/>
<gene>
    <name evidence="9" type="ORF">CNX70_18610</name>
</gene>
<dbReference type="RefSeq" id="WP_096236001.1">
    <property type="nucleotide sequence ID" value="NZ_CP023422.1"/>
</dbReference>
<dbReference type="Pfam" id="PF02586">
    <property type="entry name" value="SRAP"/>
    <property type="match status" value="1"/>
</dbReference>
<dbReference type="GO" id="GO:0016829">
    <property type="term" value="F:lyase activity"/>
    <property type="evidence" value="ECO:0007669"/>
    <property type="project" value="UniProtKB-KW"/>
</dbReference>
<name>A0A290WYI5_9BURK</name>
<evidence type="ECO:0000256" key="7">
    <source>
        <dbReference type="ARBA" id="ARBA00023239"/>
    </source>
</evidence>
<dbReference type="GO" id="GO:0006508">
    <property type="term" value="P:proteolysis"/>
    <property type="evidence" value="ECO:0007669"/>
    <property type="project" value="UniProtKB-KW"/>
</dbReference>
<evidence type="ECO:0000256" key="6">
    <source>
        <dbReference type="ARBA" id="ARBA00023125"/>
    </source>
</evidence>
<dbReference type="KEGG" id="jsv:CNX70_18610"/>
<sequence>MCVNYVTVSRQLAFDFFRTSMEESEDWRDELYQDYVGPIIVHDEAGNRNGLTGTYGFIPKRHMPPGQRLTTMNARAETVGQLRTYKSAWAKSQLCLVPMLRFFEPNWEQPTHVRWAIGMATGEPFAVAGLYREWVEEDGTQTFSFTQLTINADNNPLMNRFHRPGEEKRSLVIVPTCEYDEWLGCKDPERARTYLQPYPADLMCGEPAPKTPVFKQRELF</sequence>
<dbReference type="GO" id="GO:0008233">
    <property type="term" value="F:peptidase activity"/>
    <property type="evidence" value="ECO:0007669"/>
    <property type="project" value="UniProtKB-KW"/>
</dbReference>
<reference evidence="9 10" key="1">
    <citation type="submission" date="2017-09" db="EMBL/GenBank/DDBJ databases">
        <title>Complete genome sequence of Janthinobacterium svalbardensis PAMC 27463.</title>
        <authorList>
            <person name="Cho Y.-J."/>
            <person name="Cho A."/>
            <person name="Kim O.-S."/>
            <person name="Lee J.-I."/>
        </authorList>
    </citation>
    <scope>NUCLEOTIDE SEQUENCE [LARGE SCALE GENOMIC DNA]</scope>
    <source>
        <strain evidence="9 10">PAMC 27463</strain>
    </source>
</reference>
<keyword evidence="2 8" id="KW-0645">Protease</keyword>
<keyword evidence="4 8" id="KW-0378">Hydrolase</keyword>